<keyword evidence="1" id="KW-0732">Signal</keyword>
<dbReference type="EMBL" id="SACT01000002">
    <property type="protein sequence ID" value="RVT52486.1"/>
    <property type="molecule type" value="Genomic_DNA"/>
</dbReference>
<dbReference type="AlphaFoldDB" id="A0A3S2X2C3"/>
<comment type="caution">
    <text evidence="2">The sequence shown here is derived from an EMBL/GenBank/DDBJ whole genome shotgun (WGS) entry which is preliminary data.</text>
</comment>
<dbReference type="Gene3D" id="3.30.1150.10">
    <property type="match status" value="1"/>
</dbReference>
<dbReference type="RefSeq" id="WP_128197860.1">
    <property type="nucleotide sequence ID" value="NZ_SACT01000002.1"/>
</dbReference>
<evidence type="ECO:0000256" key="1">
    <source>
        <dbReference type="SAM" id="SignalP"/>
    </source>
</evidence>
<dbReference type="OrthoDB" id="8907581at2"/>
<dbReference type="Proteomes" id="UP000288178">
    <property type="component" value="Unassembled WGS sequence"/>
</dbReference>
<keyword evidence="3" id="KW-1185">Reference proteome</keyword>
<evidence type="ECO:0000313" key="3">
    <source>
        <dbReference type="Proteomes" id="UP000288178"/>
    </source>
</evidence>
<proteinExistence type="predicted"/>
<protein>
    <recommendedName>
        <fullName evidence="4">Energy transducer TonB</fullName>
    </recommendedName>
</protein>
<organism evidence="2 3">
    <name type="scientific">Rubrivivax albus</name>
    <dbReference type="NCBI Taxonomy" id="2499835"/>
    <lineage>
        <taxon>Bacteria</taxon>
        <taxon>Pseudomonadati</taxon>
        <taxon>Pseudomonadota</taxon>
        <taxon>Betaproteobacteria</taxon>
        <taxon>Burkholderiales</taxon>
        <taxon>Sphaerotilaceae</taxon>
        <taxon>Rubrivivax</taxon>
    </lineage>
</organism>
<feature type="chain" id="PRO_5018572506" description="Energy transducer TonB" evidence="1">
    <location>
        <begin position="22"/>
        <end position="148"/>
    </location>
</feature>
<name>A0A3S2X2C3_9BURK</name>
<sequence length="148" mass="15883">MKTVLLTLTVALMLVAGTASAQFAAVPAPLTQGAPAPSQAESPDDYKKDFAAHIYKAYPMRIYRGMLPPLLYSVMMTETQLDEQGNVVDVSVRRPPAVAAVAPFIVQLIKRAAPFPAPAKMGAGTVSEVWFVDKSGNFQVMTLTEGQK</sequence>
<evidence type="ECO:0000313" key="2">
    <source>
        <dbReference type="EMBL" id="RVT52486.1"/>
    </source>
</evidence>
<dbReference type="SUPFAM" id="SSF74653">
    <property type="entry name" value="TolA/TonB C-terminal domain"/>
    <property type="match status" value="1"/>
</dbReference>
<gene>
    <name evidence="2" type="ORF">ENE75_08610</name>
</gene>
<reference evidence="2 3" key="1">
    <citation type="submission" date="2019-01" db="EMBL/GenBank/DDBJ databases">
        <authorList>
            <person name="Chen W.-M."/>
        </authorList>
    </citation>
    <scope>NUCLEOTIDE SEQUENCE [LARGE SCALE GENOMIC DNA]</scope>
    <source>
        <strain evidence="2 3">ICH-3</strain>
    </source>
</reference>
<evidence type="ECO:0008006" key="4">
    <source>
        <dbReference type="Google" id="ProtNLM"/>
    </source>
</evidence>
<accession>A0A3S2X2C3</accession>
<feature type="signal peptide" evidence="1">
    <location>
        <begin position="1"/>
        <end position="21"/>
    </location>
</feature>